<comment type="caution">
    <text evidence="1">The sequence shown here is derived from an EMBL/GenBank/DDBJ whole genome shotgun (WGS) entry which is preliminary data.</text>
</comment>
<proteinExistence type="predicted"/>
<reference evidence="1 2" key="1">
    <citation type="submission" date="2019-05" db="EMBL/GenBank/DDBJ databases">
        <title>Another draft genome of Portunus trituberculatus and its Hox gene families provides insights of decapod evolution.</title>
        <authorList>
            <person name="Jeong J.-H."/>
            <person name="Song I."/>
            <person name="Kim S."/>
            <person name="Choi T."/>
            <person name="Kim D."/>
            <person name="Ryu S."/>
            <person name="Kim W."/>
        </authorList>
    </citation>
    <scope>NUCLEOTIDE SEQUENCE [LARGE SCALE GENOMIC DNA]</scope>
    <source>
        <tissue evidence="1">Muscle</tissue>
    </source>
</reference>
<dbReference type="AlphaFoldDB" id="A0A5B7H2U4"/>
<dbReference type="Proteomes" id="UP000324222">
    <property type="component" value="Unassembled WGS sequence"/>
</dbReference>
<sequence length="69" mass="7854">MRPRQEHGVRYVHSKQTVVKEWSWWAERVGLWGRGTTPVFFTLSPTTLGLGVTTIYGQVTSVPLYSSVM</sequence>
<evidence type="ECO:0000313" key="2">
    <source>
        <dbReference type="Proteomes" id="UP000324222"/>
    </source>
</evidence>
<organism evidence="1 2">
    <name type="scientific">Portunus trituberculatus</name>
    <name type="common">Swimming crab</name>
    <name type="synonym">Neptunus trituberculatus</name>
    <dbReference type="NCBI Taxonomy" id="210409"/>
    <lineage>
        <taxon>Eukaryota</taxon>
        <taxon>Metazoa</taxon>
        <taxon>Ecdysozoa</taxon>
        <taxon>Arthropoda</taxon>
        <taxon>Crustacea</taxon>
        <taxon>Multicrustacea</taxon>
        <taxon>Malacostraca</taxon>
        <taxon>Eumalacostraca</taxon>
        <taxon>Eucarida</taxon>
        <taxon>Decapoda</taxon>
        <taxon>Pleocyemata</taxon>
        <taxon>Brachyura</taxon>
        <taxon>Eubrachyura</taxon>
        <taxon>Portunoidea</taxon>
        <taxon>Portunidae</taxon>
        <taxon>Portuninae</taxon>
        <taxon>Portunus</taxon>
    </lineage>
</organism>
<protein>
    <submittedName>
        <fullName evidence="1">Uncharacterized protein</fullName>
    </submittedName>
</protein>
<accession>A0A5B7H2U4</accession>
<gene>
    <name evidence="1" type="ORF">E2C01_057525</name>
</gene>
<evidence type="ECO:0000313" key="1">
    <source>
        <dbReference type="EMBL" id="MPC63428.1"/>
    </source>
</evidence>
<name>A0A5B7H2U4_PORTR</name>
<dbReference type="EMBL" id="VSRR010020791">
    <property type="protein sequence ID" value="MPC63428.1"/>
    <property type="molecule type" value="Genomic_DNA"/>
</dbReference>
<keyword evidence="2" id="KW-1185">Reference proteome</keyword>